<evidence type="ECO:0000256" key="1">
    <source>
        <dbReference type="SAM" id="SignalP"/>
    </source>
</evidence>
<proteinExistence type="predicted"/>
<dbReference type="Proteomes" id="UP000252015">
    <property type="component" value="Unassembled WGS sequence"/>
</dbReference>
<gene>
    <name evidence="2" type="ORF">MSP7336_03615</name>
</gene>
<feature type="chain" id="PRO_5038893954" evidence="1">
    <location>
        <begin position="27"/>
        <end position="134"/>
    </location>
</feature>
<organism evidence="2 3">
    <name type="scientific">Mycobacterium shimoidei</name>
    <dbReference type="NCBI Taxonomy" id="29313"/>
    <lineage>
        <taxon>Bacteria</taxon>
        <taxon>Bacillati</taxon>
        <taxon>Actinomycetota</taxon>
        <taxon>Actinomycetes</taxon>
        <taxon>Mycobacteriales</taxon>
        <taxon>Mycobacteriaceae</taxon>
        <taxon>Mycobacterium</taxon>
    </lineage>
</organism>
<dbReference type="EMBL" id="UEGW01000001">
    <property type="protein sequence ID" value="SRX95347.1"/>
    <property type="molecule type" value="Genomic_DNA"/>
</dbReference>
<keyword evidence="1" id="KW-0732">Signal</keyword>
<dbReference type="RefSeq" id="WP_069397662.1">
    <property type="nucleotide sequence ID" value="NZ_JACKUN010000039.1"/>
</dbReference>
<evidence type="ECO:0000313" key="3">
    <source>
        <dbReference type="Proteomes" id="UP000252015"/>
    </source>
</evidence>
<feature type="signal peptide" evidence="1">
    <location>
        <begin position="1"/>
        <end position="26"/>
    </location>
</feature>
<protein>
    <submittedName>
        <fullName evidence="2">Uncharacterized protein</fullName>
    </submittedName>
</protein>
<dbReference type="OrthoDB" id="4762021at2"/>
<dbReference type="AlphaFoldDB" id="A0A1E3T9I4"/>
<keyword evidence="3" id="KW-1185">Reference proteome</keyword>
<sequence>MSFTRWMAITAVAGAVVAVQSTPAIAQAELHNITYIARVDGVAPGTQATFRVNDDETSTTTLSSIPGNTFQANEVLSDPARAGMQVVVPWPYAATVHCEIHVDDNVAAQVDRSVALTLGNSDPNRVVSCGAPLT</sequence>
<evidence type="ECO:0000313" key="2">
    <source>
        <dbReference type="EMBL" id="SRX95347.1"/>
    </source>
</evidence>
<name>A0A1E3T9I4_MYCSH</name>
<dbReference type="STRING" id="29313.BHQ16_19170"/>
<accession>A0A1E3T9I4</accession>
<reference evidence="2 3" key="1">
    <citation type="submission" date="2018-05" db="EMBL/GenBank/DDBJ databases">
        <authorList>
            <consortium name="IHU Genomes"/>
        </authorList>
    </citation>
    <scope>NUCLEOTIDE SEQUENCE [LARGE SCALE GENOMIC DNA]</scope>
    <source>
        <strain evidence="2 3">P7336</strain>
    </source>
</reference>